<organism evidence="1 2">
    <name type="scientific">Pleuronectes platessa</name>
    <name type="common">European plaice</name>
    <dbReference type="NCBI Taxonomy" id="8262"/>
    <lineage>
        <taxon>Eukaryota</taxon>
        <taxon>Metazoa</taxon>
        <taxon>Chordata</taxon>
        <taxon>Craniata</taxon>
        <taxon>Vertebrata</taxon>
        <taxon>Euteleostomi</taxon>
        <taxon>Actinopterygii</taxon>
        <taxon>Neopterygii</taxon>
        <taxon>Teleostei</taxon>
        <taxon>Neoteleostei</taxon>
        <taxon>Acanthomorphata</taxon>
        <taxon>Carangaria</taxon>
        <taxon>Pleuronectiformes</taxon>
        <taxon>Pleuronectoidei</taxon>
        <taxon>Pleuronectidae</taxon>
        <taxon>Pleuronectes</taxon>
    </lineage>
</organism>
<proteinExistence type="predicted"/>
<dbReference type="EMBL" id="CADEAL010000213">
    <property type="protein sequence ID" value="CAB1416504.1"/>
    <property type="molecule type" value="Genomic_DNA"/>
</dbReference>
<name>A0A9N7TQY5_PLEPL</name>
<keyword evidence="2" id="KW-1185">Reference proteome</keyword>
<reference evidence="1" key="1">
    <citation type="submission" date="2020-03" db="EMBL/GenBank/DDBJ databases">
        <authorList>
            <person name="Weist P."/>
        </authorList>
    </citation>
    <scope>NUCLEOTIDE SEQUENCE</scope>
</reference>
<comment type="caution">
    <text evidence="1">The sequence shown here is derived from an EMBL/GenBank/DDBJ whole genome shotgun (WGS) entry which is preliminary data.</text>
</comment>
<dbReference type="Proteomes" id="UP001153269">
    <property type="component" value="Unassembled WGS sequence"/>
</dbReference>
<sequence>MSQRPYTCVTLTPRATVAGWRLQYGGLRAVPTGRSLFSALSDNQAPNMQNRAPEHKLRNGSPAREVNLLWPYLHDTAAPDASRRPSVATHQFSFSLRTHSSHTR</sequence>
<dbReference type="AlphaFoldDB" id="A0A9N7TQY5"/>
<protein>
    <submittedName>
        <fullName evidence="1">Uncharacterized protein</fullName>
    </submittedName>
</protein>
<evidence type="ECO:0000313" key="2">
    <source>
        <dbReference type="Proteomes" id="UP001153269"/>
    </source>
</evidence>
<gene>
    <name evidence="1" type="ORF">PLEPLA_LOCUS4295</name>
</gene>
<evidence type="ECO:0000313" key="1">
    <source>
        <dbReference type="EMBL" id="CAB1416504.1"/>
    </source>
</evidence>
<accession>A0A9N7TQY5</accession>